<dbReference type="Gene3D" id="1.10.533.10">
    <property type="entry name" value="Death Domain, Fas"/>
    <property type="match status" value="1"/>
</dbReference>
<dbReference type="InterPro" id="IPR001315">
    <property type="entry name" value="CARD"/>
</dbReference>
<evidence type="ECO:0000313" key="3">
    <source>
        <dbReference type="Proteomes" id="UP001347796"/>
    </source>
</evidence>
<dbReference type="InterPro" id="IPR037939">
    <property type="entry name" value="CRADD"/>
</dbReference>
<dbReference type="AlphaFoldDB" id="A0AAN8JYZ1"/>
<dbReference type="PANTHER" id="PTHR15034">
    <property type="entry name" value="DEATH DOMAIN-CONTAINING PROTEIN CRADD"/>
    <property type="match status" value="1"/>
</dbReference>
<dbReference type="GO" id="GO:0042981">
    <property type="term" value="P:regulation of apoptotic process"/>
    <property type="evidence" value="ECO:0007669"/>
    <property type="project" value="InterPro"/>
</dbReference>
<keyword evidence="3" id="KW-1185">Reference proteome</keyword>
<dbReference type="GO" id="GO:0070513">
    <property type="term" value="F:death domain binding"/>
    <property type="evidence" value="ECO:0007669"/>
    <property type="project" value="InterPro"/>
</dbReference>
<dbReference type="Proteomes" id="UP001347796">
    <property type="component" value="Unassembled WGS sequence"/>
</dbReference>
<evidence type="ECO:0000259" key="1">
    <source>
        <dbReference type="PROSITE" id="PS50209"/>
    </source>
</evidence>
<protein>
    <recommendedName>
        <fullName evidence="1">CARD domain-containing protein</fullName>
    </recommendedName>
</protein>
<accession>A0AAN8JYZ1</accession>
<dbReference type="CDD" id="cd01671">
    <property type="entry name" value="CARD"/>
    <property type="match status" value="1"/>
</dbReference>
<name>A0AAN8JYZ1_PATCE</name>
<dbReference type="GO" id="GO:0002020">
    <property type="term" value="F:protease binding"/>
    <property type="evidence" value="ECO:0007669"/>
    <property type="project" value="InterPro"/>
</dbReference>
<feature type="domain" description="CARD" evidence="1">
    <location>
        <begin position="9"/>
        <end position="92"/>
    </location>
</feature>
<reference evidence="2 3" key="1">
    <citation type="submission" date="2024-01" db="EMBL/GenBank/DDBJ databases">
        <title>The genome of the rayed Mediterranean limpet Patella caerulea (Linnaeus, 1758).</title>
        <authorList>
            <person name="Anh-Thu Weber A."/>
            <person name="Halstead-Nussloch G."/>
        </authorList>
    </citation>
    <scope>NUCLEOTIDE SEQUENCE [LARGE SCALE GENOMIC DNA]</scope>
    <source>
        <strain evidence="2">AATW-2023a</strain>
        <tissue evidence="2">Whole specimen</tissue>
    </source>
</reference>
<dbReference type="SMART" id="SM00114">
    <property type="entry name" value="CARD"/>
    <property type="match status" value="1"/>
</dbReference>
<comment type="caution">
    <text evidence="2">The sequence shown here is derived from an EMBL/GenBank/DDBJ whole genome shotgun (WGS) entry which is preliminary data.</text>
</comment>
<dbReference type="PANTHER" id="PTHR15034:SF5">
    <property type="entry name" value="DEATH DOMAIN-CONTAINING PROTEIN CRADD"/>
    <property type="match status" value="1"/>
</dbReference>
<dbReference type="EMBL" id="JAZGQO010000006">
    <property type="protein sequence ID" value="KAK6184685.1"/>
    <property type="molecule type" value="Genomic_DNA"/>
</dbReference>
<organism evidence="2 3">
    <name type="scientific">Patella caerulea</name>
    <name type="common">Rayed Mediterranean limpet</name>
    <dbReference type="NCBI Taxonomy" id="87958"/>
    <lineage>
        <taxon>Eukaryota</taxon>
        <taxon>Metazoa</taxon>
        <taxon>Spiralia</taxon>
        <taxon>Lophotrochozoa</taxon>
        <taxon>Mollusca</taxon>
        <taxon>Gastropoda</taxon>
        <taxon>Patellogastropoda</taxon>
        <taxon>Patelloidea</taxon>
        <taxon>Patellidae</taxon>
        <taxon>Patella</taxon>
    </lineage>
</organism>
<evidence type="ECO:0000313" key="2">
    <source>
        <dbReference type="EMBL" id="KAK6184685.1"/>
    </source>
</evidence>
<dbReference type="SUPFAM" id="SSF47986">
    <property type="entry name" value="DEATH domain"/>
    <property type="match status" value="1"/>
</dbReference>
<sequence length="113" mass="13054">MAGRGGVARLFERHRPRLLKELDINRIFPKLARKGVFTPVEETEISSITDNIKKIEVFLDLLSVKGTKAFQEFCSSLEELSPSLLTSFLLDTSGKYFWIFHITRSIVQRCEEY</sequence>
<dbReference type="Pfam" id="PF00619">
    <property type="entry name" value="CARD"/>
    <property type="match status" value="1"/>
</dbReference>
<dbReference type="InterPro" id="IPR011029">
    <property type="entry name" value="DEATH-like_dom_sf"/>
</dbReference>
<dbReference type="PROSITE" id="PS50209">
    <property type="entry name" value="CARD"/>
    <property type="match status" value="1"/>
</dbReference>
<proteinExistence type="predicted"/>
<gene>
    <name evidence="2" type="ORF">SNE40_007104</name>
</gene>